<dbReference type="GO" id="GO:0004331">
    <property type="term" value="F:fructose-2,6-bisphosphate 2-phosphatase activity"/>
    <property type="evidence" value="ECO:0007669"/>
    <property type="project" value="TreeGrafter"/>
</dbReference>
<dbReference type="GO" id="GO:0045820">
    <property type="term" value="P:negative regulation of glycolytic process"/>
    <property type="evidence" value="ECO:0007669"/>
    <property type="project" value="TreeGrafter"/>
</dbReference>
<dbReference type="PANTHER" id="PTHR46517:SF1">
    <property type="entry name" value="FRUCTOSE-2,6-BISPHOSPHATASE TIGAR"/>
    <property type="match status" value="1"/>
</dbReference>
<feature type="binding site" evidence="2">
    <location>
        <begin position="7"/>
        <end position="14"/>
    </location>
    <ligand>
        <name>substrate</name>
    </ligand>
</feature>
<dbReference type="SMART" id="SM00855">
    <property type="entry name" value="PGAM"/>
    <property type="match status" value="1"/>
</dbReference>
<evidence type="ECO:0000313" key="4">
    <source>
        <dbReference type="Proteomes" id="UP000256988"/>
    </source>
</evidence>
<dbReference type="Gene3D" id="3.40.50.1240">
    <property type="entry name" value="Phosphoglycerate mutase-like"/>
    <property type="match status" value="1"/>
</dbReference>
<dbReference type="GO" id="GO:0043456">
    <property type="term" value="P:regulation of pentose-phosphate shunt"/>
    <property type="evidence" value="ECO:0007669"/>
    <property type="project" value="TreeGrafter"/>
</dbReference>
<dbReference type="RefSeq" id="WP_115946290.1">
    <property type="nucleotide sequence ID" value="NZ_QRDL01000004.1"/>
</dbReference>
<dbReference type="Proteomes" id="UP000256988">
    <property type="component" value="Unassembled WGS sequence"/>
</dbReference>
<feature type="binding site" evidence="2">
    <location>
        <position position="57"/>
    </location>
    <ligand>
        <name>substrate</name>
    </ligand>
</feature>
<dbReference type="AlphaFoldDB" id="A0A3D9EIM2"/>
<evidence type="ECO:0000313" key="3">
    <source>
        <dbReference type="EMBL" id="RED02922.1"/>
    </source>
</evidence>
<dbReference type="SUPFAM" id="SSF53254">
    <property type="entry name" value="Phosphoglycerate mutase-like"/>
    <property type="match status" value="1"/>
</dbReference>
<reference evidence="3 4" key="1">
    <citation type="submission" date="2018-07" db="EMBL/GenBank/DDBJ databases">
        <title>Genome sequencing of rice bacterial endophytes.</title>
        <authorList>
            <person name="Venturi V."/>
        </authorList>
    </citation>
    <scope>NUCLEOTIDE SEQUENCE [LARGE SCALE GENOMIC DNA]</scope>
    <source>
        <strain evidence="3 4">AG1002</strain>
    </source>
</reference>
<dbReference type="Pfam" id="PF00300">
    <property type="entry name" value="His_Phos_1"/>
    <property type="match status" value="1"/>
</dbReference>
<dbReference type="CDD" id="cd07067">
    <property type="entry name" value="HP_PGM_like"/>
    <property type="match status" value="1"/>
</dbReference>
<proteinExistence type="predicted"/>
<dbReference type="PANTHER" id="PTHR46517">
    <property type="entry name" value="FRUCTOSE-2,6-BISPHOSPHATASE TIGAR"/>
    <property type="match status" value="1"/>
</dbReference>
<sequence>MDIYLLRHGRSTANEARLVCGASDYPLSEQGLLQAAEICQRLKDIPFTRIYSSPLSRATQTVAPLDTALDIKLVPELVEVDTGSVSHITVDELWEWDSRYKYQGLNAELRYPQGECLGDMLRRVARWYSKESECWNSDECVLISGHEGTVCGVLHFLLDLDIRNYPTFVIGNCEYVHISINQDEQLRYRFYSSSGTTGASK</sequence>
<accession>A0A3D9EIM2</accession>
<dbReference type="GO" id="GO:0005829">
    <property type="term" value="C:cytosol"/>
    <property type="evidence" value="ECO:0007669"/>
    <property type="project" value="TreeGrafter"/>
</dbReference>
<dbReference type="InterPro" id="IPR051695">
    <property type="entry name" value="Phosphoglycerate_Mutase"/>
</dbReference>
<keyword evidence="1" id="KW-0378">Hydrolase</keyword>
<evidence type="ECO:0000256" key="2">
    <source>
        <dbReference type="PIRSR" id="PIRSR613078-2"/>
    </source>
</evidence>
<name>A0A3D9EIM2_ECTOL</name>
<dbReference type="InterPro" id="IPR013078">
    <property type="entry name" value="His_Pase_superF_clade-1"/>
</dbReference>
<gene>
    <name evidence="3" type="ORF">DFO60_2961</name>
</gene>
<dbReference type="EMBL" id="QRDL01000004">
    <property type="protein sequence ID" value="RED02922.1"/>
    <property type="molecule type" value="Genomic_DNA"/>
</dbReference>
<dbReference type="InterPro" id="IPR029033">
    <property type="entry name" value="His_PPase_superfam"/>
</dbReference>
<organism evidence="3 4">
    <name type="scientific">Ectopseudomonas oleovorans</name>
    <name type="common">Pseudomonas oleovorans</name>
    <dbReference type="NCBI Taxonomy" id="301"/>
    <lineage>
        <taxon>Bacteria</taxon>
        <taxon>Pseudomonadati</taxon>
        <taxon>Pseudomonadota</taxon>
        <taxon>Gammaproteobacteria</taxon>
        <taxon>Pseudomonadales</taxon>
        <taxon>Pseudomonadaceae</taxon>
        <taxon>Ectopseudomonas</taxon>
    </lineage>
</organism>
<evidence type="ECO:0000256" key="1">
    <source>
        <dbReference type="ARBA" id="ARBA00022801"/>
    </source>
</evidence>
<protein>
    <submittedName>
        <fullName evidence="3">Putative phosphoglycerate mutase</fullName>
    </submittedName>
</protein>
<comment type="caution">
    <text evidence="3">The sequence shown here is derived from an EMBL/GenBank/DDBJ whole genome shotgun (WGS) entry which is preliminary data.</text>
</comment>